<dbReference type="Proteomes" id="UP000824120">
    <property type="component" value="Chromosome 5"/>
</dbReference>
<dbReference type="GO" id="GO:0008810">
    <property type="term" value="F:cellulase activity"/>
    <property type="evidence" value="ECO:0007669"/>
    <property type="project" value="UniProtKB-EC"/>
</dbReference>
<keyword evidence="9" id="KW-1185">Reference proteome</keyword>
<gene>
    <name evidence="8" type="ORF">H5410_028516</name>
</gene>
<dbReference type="InterPro" id="IPR001701">
    <property type="entry name" value="Glyco_hydro_9"/>
</dbReference>
<evidence type="ECO:0000256" key="1">
    <source>
        <dbReference type="ARBA" id="ARBA00000966"/>
    </source>
</evidence>
<dbReference type="GO" id="GO:0030245">
    <property type="term" value="P:cellulose catabolic process"/>
    <property type="evidence" value="ECO:0007669"/>
    <property type="project" value="UniProtKB-KW"/>
</dbReference>
<comment type="catalytic activity">
    <reaction evidence="1">
        <text>Endohydrolysis of (1-&gt;4)-beta-D-glucosidic linkages in cellulose, lichenin and cereal beta-D-glucans.</text>
        <dbReference type="EC" id="3.2.1.4"/>
    </reaction>
</comment>
<protein>
    <recommendedName>
        <fullName evidence="3">cellulase</fullName>
        <ecNumber evidence="3">3.2.1.4</ecNumber>
    </recommendedName>
</protein>
<evidence type="ECO:0000313" key="8">
    <source>
        <dbReference type="EMBL" id="KAG5607024.1"/>
    </source>
</evidence>
<evidence type="ECO:0000256" key="3">
    <source>
        <dbReference type="ARBA" id="ARBA00012601"/>
    </source>
</evidence>
<name>A0A9J5Z513_SOLCO</name>
<evidence type="ECO:0000259" key="7">
    <source>
        <dbReference type="Pfam" id="PF00759"/>
    </source>
</evidence>
<accession>A0A9J5Z513</accession>
<evidence type="ECO:0000256" key="4">
    <source>
        <dbReference type="ARBA" id="ARBA00023001"/>
    </source>
</evidence>
<keyword evidence="6" id="KW-0624">Polysaccharide degradation</keyword>
<dbReference type="Pfam" id="PF00759">
    <property type="entry name" value="Glyco_hydro_9"/>
    <property type="match status" value="1"/>
</dbReference>
<comment type="caution">
    <text evidence="8">The sequence shown here is derived from an EMBL/GenBank/DDBJ whole genome shotgun (WGS) entry which is preliminary data.</text>
</comment>
<sequence length="66" mass="7615">MRKLADQQDYRMICAKTKTDSRSTVDTYATMVAASIVFRRTDHSYSHRLLNKAKQVNLSLEKVPPQ</sequence>
<dbReference type="InterPro" id="IPR008928">
    <property type="entry name" value="6-hairpin_glycosidase_sf"/>
</dbReference>
<dbReference type="AlphaFoldDB" id="A0A9J5Z513"/>
<dbReference type="SUPFAM" id="SSF48208">
    <property type="entry name" value="Six-hairpin glycosidases"/>
    <property type="match status" value="1"/>
</dbReference>
<evidence type="ECO:0000313" key="9">
    <source>
        <dbReference type="Proteomes" id="UP000824120"/>
    </source>
</evidence>
<reference evidence="8 9" key="1">
    <citation type="submission" date="2020-09" db="EMBL/GenBank/DDBJ databases">
        <title>De no assembly of potato wild relative species, Solanum commersonii.</title>
        <authorList>
            <person name="Cho K."/>
        </authorList>
    </citation>
    <scope>NUCLEOTIDE SEQUENCE [LARGE SCALE GENOMIC DNA]</scope>
    <source>
        <strain evidence="8">LZ3.2</strain>
        <tissue evidence="8">Leaf</tissue>
    </source>
</reference>
<evidence type="ECO:0000256" key="5">
    <source>
        <dbReference type="ARBA" id="ARBA00023277"/>
    </source>
</evidence>
<dbReference type="EC" id="3.2.1.4" evidence="3"/>
<dbReference type="InterPro" id="IPR012341">
    <property type="entry name" value="6hp_glycosidase-like_sf"/>
</dbReference>
<evidence type="ECO:0000256" key="6">
    <source>
        <dbReference type="ARBA" id="ARBA00023326"/>
    </source>
</evidence>
<keyword evidence="5" id="KW-0119">Carbohydrate metabolism</keyword>
<dbReference type="EMBL" id="JACXVP010000005">
    <property type="protein sequence ID" value="KAG5607024.1"/>
    <property type="molecule type" value="Genomic_DNA"/>
</dbReference>
<evidence type="ECO:0000256" key="2">
    <source>
        <dbReference type="ARBA" id="ARBA00007072"/>
    </source>
</evidence>
<feature type="domain" description="Glycoside hydrolase family 9" evidence="7">
    <location>
        <begin position="10"/>
        <end position="56"/>
    </location>
</feature>
<organism evidence="8 9">
    <name type="scientific">Solanum commersonii</name>
    <name type="common">Commerson's wild potato</name>
    <name type="synonym">Commerson's nightshade</name>
    <dbReference type="NCBI Taxonomy" id="4109"/>
    <lineage>
        <taxon>Eukaryota</taxon>
        <taxon>Viridiplantae</taxon>
        <taxon>Streptophyta</taxon>
        <taxon>Embryophyta</taxon>
        <taxon>Tracheophyta</taxon>
        <taxon>Spermatophyta</taxon>
        <taxon>Magnoliopsida</taxon>
        <taxon>eudicotyledons</taxon>
        <taxon>Gunneridae</taxon>
        <taxon>Pentapetalae</taxon>
        <taxon>asterids</taxon>
        <taxon>lamiids</taxon>
        <taxon>Solanales</taxon>
        <taxon>Solanaceae</taxon>
        <taxon>Solanoideae</taxon>
        <taxon>Solaneae</taxon>
        <taxon>Solanum</taxon>
    </lineage>
</organism>
<proteinExistence type="inferred from homology"/>
<dbReference type="Gene3D" id="1.50.10.10">
    <property type="match status" value="1"/>
</dbReference>
<keyword evidence="4" id="KW-0136">Cellulose degradation</keyword>
<comment type="similarity">
    <text evidence="2">Belongs to the glycosyl hydrolase 9 (cellulase E) family.</text>
</comment>